<evidence type="ECO:0000313" key="1">
    <source>
        <dbReference type="EMBL" id="KGX85203.1"/>
    </source>
</evidence>
<sequence length="51" mass="5808">MKNKAMEYTKSTLAIEGLYLTKEEEELILSKVNGELSKKEFIEKAKELSNG</sequence>
<reference evidence="1 2" key="1">
    <citation type="submission" date="2013-08" db="EMBL/GenBank/DDBJ databases">
        <authorList>
            <person name="Huang J."/>
            <person name="Wang G."/>
        </authorList>
    </citation>
    <scope>NUCLEOTIDE SEQUENCE [LARGE SCALE GENOMIC DNA]</scope>
    <source>
        <strain evidence="1 2">JSM 072002</strain>
    </source>
</reference>
<dbReference type="CDD" id="cd11586">
    <property type="entry name" value="VbhA_like"/>
    <property type="match status" value="1"/>
</dbReference>
<accession>A0A0A5G236</accession>
<keyword evidence="2" id="KW-1185">Reference proteome</keyword>
<organism evidence="1 2">
    <name type="scientific">Pontibacillus litoralis JSM 072002</name>
    <dbReference type="NCBI Taxonomy" id="1385512"/>
    <lineage>
        <taxon>Bacteria</taxon>
        <taxon>Bacillati</taxon>
        <taxon>Bacillota</taxon>
        <taxon>Bacilli</taxon>
        <taxon>Bacillales</taxon>
        <taxon>Bacillaceae</taxon>
        <taxon>Pontibacillus</taxon>
    </lineage>
</organism>
<comment type="caution">
    <text evidence="1">The sequence shown here is derived from an EMBL/GenBank/DDBJ whole genome shotgun (WGS) entry which is preliminary data.</text>
</comment>
<dbReference type="EMBL" id="AVPG01000025">
    <property type="protein sequence ID" value="KGX85203.1"/>
    <property type="molecule type" value="Genomic_DNA"/>
</dbReference>
<dbReference type="AlphaFoldDB" id="A0A0A5G236"/>
<dbReference type="InterPro" id="IPR033788">
    <property type="entry name" value="VbhA-like"/>
</dbReference>
<evidence type="ECO:0008006" key="3">
    <source>
        <dbReference type="Google" id="ProtNLM"/>
    </source>
</evidence>
<proteinExistence type="predicted"/>
<protein>
    <recommendedName>
        <fullName evidence="3">Antitoxin VbhA domain-containing protein</fullName>
    </recommendedName>
</protein>
<dbReference type="RefSeq" id="WP_198134431.1">
    <property type="nucleotide sequence ID" value="NZ_AVPG01000025.1"/>
</dbReference>
<dbReference type="STRING" id="1385512.N784_09915"/>
<evidence type="ECO:0000313" key="2">
    <source>
        <dbReference type="Proteomes" id="UP000030401"/>
    </source>
</evidence>
<gene>
    <name evidence="1" type="ORF">N784_09915</name>
</gene>
<name>A0A0A5G236_9BACI</name>
<dbReference type="Proteomes" id="UP000030401">
    <property type="component" value="Unassembled WGS sequence"/>
</dbReference>